<protein>
    <submittedName>
        <fullName evidence="1">Uncharacterized protein</fullName>
    </submittedName>
</protein>
<evidence type="ECO:0000313" key="1">
    <source>
        <dbReference type="EMBL" id="ERM99856.1"/>
    </source>
</evidence>
<dbReference type="AlphaFoldDB" id="W1NS57"/>
<gene>
    <name evidence="1" type="ORF">AMTR_s00098p00137970</name>
</gene>
<evidence type="ECO:0000313" key="2">
    <source>
        <dbReference type="Proteomes" id="UP000017836"/>
    </source>
</evidence>
<sequence>MNMYFPFLFKDFIQYIEKVRFIEKWALLLMFKYSYLHVFNHFSLHLIDSMKNQFISSNILQHSEDR</sequence>
<dbReference type="Gramene" id="ERM99856">
    <property type="protein sequence ID" value="ERM99856"/>
    <property type="gene ID" value="AMTR_s00098p00137970"/>
</dbReference>
<name>W1NS57_AMBTC</name>
<dbReference type="EMBL" id="KI394979">
    <property type="protein sequence ID" value="ERM99856.1"/>
    <property type="molecule type" value="Genomic_DNA"/>
</dbReference>
<accession>W1NS57</accession>
<keyword evidence="2" id="KW-1185">Reference proteome</keyword>
<dbReference type="HOGENOM" id="CLU_2834561_0_0_1"/>
<reference evidence="2" key="1">
    <citation type="journal article" date="2013" name="Science">
        <title>The Amborella genome and the evolution of flowering plants.</title>
        <authorList>
            <consortium name="Amborella Genome Project"/>
        </authorList>
    </citation>
    <scope>NUCLEOTIDE SEQUENCE [LARGE SCALE GENOMIC DNA]</scope>
</reference>
<organism evidence="1 2">
    <name type="scientific">Amborella trichopoda</name>
    <dbReference type="NCBI Taxonomy" id="13333"/>
    <lineage>
        <taxon>Eukaryota</taxon>
        <taxon>Viridiplantae</taxon>
        <taxon>Streptophyta</taxon>
        <taxon>Embryophyta</taxon>
        <taxon>Tracheophyta</taxon>
        <taxon>Spermatophyta</taxon>
        <taxon>Magnoliopsida</taxon>
        <taxon>Amborellales</taxon>
        <taxon>Amborellaceae</taxon>
        <taxon>Amborella</taxon>
    </lineage>
</organism>
<proteinExistence type="predicted"/>
<dbReference type="Proteomes" id="UP000017836">
    <property type="component" value="Unassembled WGS sequence"/>
</dbReference>